<feature type="compositionally biased region" description="Pro residues" evidence="1">
    <location>
        <begin position="13"/>
        <end position="23"/>
    </location>
</feature>
<dbReference type="Proteomes" id="UP000253495">
    <property type="component" value="Unassembled WGS sequence"/>
</dbReference>
<feature type="region of interest" description="Disordered" evidence="1">
    <location>
        <begin position="1"/>
        <end position="38"/>
    </location>
</feature>
<sequence length="91" mass="9403">MADNDFSAQSPAPREPGTPPRDVPPSSTRAAAPVRRGGPDPITLTAGLLTLAVAVYVLVGGPWSLQWVLALGAIGIGGAMLVASLRPYRDR</sequence>
<proteinExistence type="predicted"/>
<feature type="transmembrane region" description="Helical" evidence="2">
    <location>
        <begin position="65"/>
        <end position="85"/>
    </location>
</feature>
<reference evidence="3 4" key="1">
    <citation type="submission" date="2018-07" db="EMBL/GenBank/DDBJ databases">
        <title>Genomic Encyclopedia of Type Strains, Phase III (KMG-III): the genomes of soil and plant-associated and newly described type strains.</title>
        <authorList>
            <person name="Whitman W."/>
        </authorList>
    </citation>
    <scope>NUCLEOTIDE SEQUENCE [LARGE SCALE GENOMIC DNA]</scope>
    <source>
        <strain evidence="3 4">CECT 8575</strain>
    </source>
</reference>
<evidence type="ECO:0000256" key="2">
    <source>
        <dbReference type="SAM" id="Phobius"/>
    </source>
</evidence>
<feature type="transmembrane region" description="Helical" evidence="2">
    <location>
        <begin position="42"/>
        <end position="59"/>
    </location>
</feature>
<feature type="compositionally biased region" description="Polar residues" evidence="1">
    <location>
        <begin position="1"/>
        <end position="10"/>
    </location>
</feature>
<comment type="caution">
    <text evidence="3">The sequence shown here is derived from an EMBL/GenBank/DDBJ whole genome shotgun (WGS) entry which is preliminary data.</text>
</comment>
<keyword evidence="2" id="KW-1133">Transmembrane helix</keyword>
<evidence type="ECO:0000256" key="1">
    <source>
        <dbReference type="SAM" id="MobiDB-lite"/>
    </source>
</evidence>
<dbReference type="RefSeq" id="WP_246195825.1">
    <property type="nucleotide sequence ID" value="NZ_QPJC01000001.1"/>
</dbReference>
<dbReference type="AlphaFoldDB" id="A0A368VWV8"/>
<organism evidence="3 4">
    <name type="scientific">Halopolyspora algeriensis</name>
    <dbReference type="NCBI Taxonomy" id="1500506"/>
    <lineage>
        <taxon>Bacteria</taxon>
        <taxon>Bacillati</taxon>
        <taxon>Actinomycetota</taxon>
        <taxon>Actinomycetes</taxon>
        <taxon>Actinomycetes incertae sedis</taxon>
        <taxon>Halopolyspora</taxon>
    </lineage>
</organism>
<keyword evidence="2" id="KW-0472">Membrane</keyword>
<name>A0A368VWV8_9ACTN</name>
<evidence type="ECO:0000313" key="4">
    <source>
        <dbReference type="Proteomes" id="UP000253495"/>
    </source>
</evidence>
<evidence type="ECO:0000313" key="3">
    <source>
        <dbReference type="EMBL" id="RCW46686.1"/>
    </source>
</evidence>
<gene>
    <name evidence="3" type="ORF">DFQ14_10122</name>
</gene>
<protein>
    <submittedName>
        <fullName evidence="3">Uncharacterized protein</fullName>
    </submittedName>
</protein>
<keyword evidence="2" id="KW-0812">Transmembrane</keyword>
<dbReference type="EMBL" id="QPJC01000001">
    <property type="protein sequence ID" value="RCW46686.1"/>
    <property type="molecule type" value="Genomic_DNA"/>
</dbReference>
<keyword evidence="4" id="KW-1185">Reference proteome</keyword>
<accession>A0A368VWV8</accession>